<evidence type="ECO:0000313" key="1">
    <source>
        <dbReference type="EMBL" id="EAX87450.1"/>
    </source>
</evidence>
<gene>
    <name evidence="1" type="ORF">TVAG_358560</name>
</gene>
<keyword evidence="2" id="KW-1185">Reference proteome</keyword>
<dbReference type="Proteomes" id="UP000001542">
    <property type="component" value="Unassembled WGS sequence"/>
</dbReference>
<proteinExistence type="predicted"/>
<dbReference type="VEuPathDB" id="TrichDB:TVAGG3_1048340"/>
<protein>
    <submittedName>
        <fullName evidence="1">Uncharacterized protein</fullName>
    </submittedName>
</protein>
<accession>A2G5W5</accession>
<reference evidence="1" key="2">
    <citation type="journal article" date="2007" name="Science">
        <title>Draft genome sequence of the sexually transmitted pathogen Trichomonas vaginalis.</title>
        <authorList>
            <person name="Carlton J.M."/>
            <person name="Hirt R.P."/>
            <person name="Silva J.C."/>
            <person name="Delcher A.L."/>
            <person name="Schatz M."/>
            <person name="Zhao Q."/>
            <person name="Wortman J.R."/>
            <person name="Bidwell S.L."/>
            <person name="Alsmark U.C.M."/>
            <person name="Besteiro S."/>
            <person name="Sicheritz-Ponten T."/>
            <person name="Noel C.J."/>
            <person name="Dacks J.B."/>
            <person name="Foster P.G."/>
            <person name="Simillion C."/>
            <person name="Van de Peer Y."/>
            <person name="Miranda-Saavedra D."/>
            <person name="Barton G.J."/>
            <person name="Westrop G.D."/>
            <person name="Mueller S."/>
            <person name="Dessi D."/>
            <person name="Fiori P.L."/>
            <person name="Ren Q."/>
            <person name="Paulsen I."/>
            <person name="Zhang H."/>
            <person name="Bastida-Corcuera F.D."/>
            <person name="Simoes-Barbosa A."/>
            <person name="Brown M.T."/>
            <person name="Hayes R.D."/>
            <person name="Mukherjee M."/>
            <person name="Okumura C.Y."/>
            <person name="Schneider R."/>
            <person name="Smith A.J."/>
            <person name="Vanacova S."/>
            <person name="Villalvazo M."/>
            <person name="Haas B.J."/>
            <person name="Pertea M."/>
            <person name="Feldblyum T.V."/>
            <person name="Utterback T.R."/>
            <person name="Shu C.L."/>
            <person name="Osoegawa K."/>
            <person name="de Jong P.J."/>
            <person name="Hrdy I."/>
            <person name="Horvathova L."/>
            <person name="Zubacova Z."/>
            <person name="Dolezal P."/>
            <person name="Malik S.B."/>
            <person name="Logsdon J.M. Jr."/>
            <person name="Henze K."/>
            <person name="Gupta A."/>
            <person name="Wang C.C."/>
            <person name="Dunne R.L."/>
            <person name="Upcroft J.A."/>
            <person name="Upcroft P."/>
            <person name="White O."/>
            <person name="Salzberg S.L."/>
            <person name="Tang P."/>
            <person name="Chiu C.-H."/>
            <person name="Lee Y.-S."/>
            <person name="Embley T.M."/>
            <person name="Coombs G.H."/>
            <person name="Mottram J.C."/>
            <person name="Tachezy J."/>
            <person name="Fraser-Liggett C.M."/>
            <person name="Johnson P.J."/>
        </authorList>
    </citation>
    <scope>NUCLEOTIDE SEQUENCE [LARGE SCALE GENOMIC DNA]</scope>
    <source>
        <strain evidence="1">G3</strain>
    </source>
</reference>
<dbReference type="RefSeq" id="XP_001300380.1">
    <property type="nucleotide sequence ID" value="XM_001300379.1"/>
</dbReference>
<sequence>MFKSRVIENSISLSLQDFTPKLCQIDSDKAMITCPTGTTASNSSLATLTIQGLPENYIFDSVKYTCPSTTNNAEQFCYIRLSRDNTIYTRSRVYPNQNVQNSVGTIQNGDKLSITFYSGDNTAEFGVPTVSFFAKNIALNTYGQPTLTKLKDNVYKATVEISPEDKLYINTLTLLNPFDPPKTFDKFNWDLPLGKTDVMLIPMISNATMMIGYDIYSYDFLHQWHQRQDYTGSYLEICMHPLTKFTLSYIIVVKNSENYRDSMEKWHFTFPDIYNVNRYGPGAWIPFYLNRAQNDFDPVESFMGKYFWGTIFKSDDMYYDLLRFKYYELTFIHVREIDCDENYKENIEKCTTQSCDYIRRYGVKDIDGNYYCIPNYNKIGSRAVHLWVGDMVQPVIDDLISHKKQFRYDGIGLDSMTNFRANYRFVCPLDLCPYRILDDKNNDVEFENMAAAIFNMFNKLSEYAPSGFMTNAQFTYPQVTKFVTSSGYELYTFTNDFANDKFTKKNWFNIFSLGSRSISHLDNSLNYSASEQYFSFCASLGVIPSYFRYVDTLRFWTDANDKQTMKPVYDR</sequence>
<reference evidence="1" key="1">
    <citation type="submission" date="2006-10" db="EMBL/GenBank/DDBJ databases">
        <authorList>
            <person name="Amadeo P."/>
            <person name="Zhao Q."/>
            <person name="Wortman J."/>
            <person name="Fraser-Liggett C."/>
            <person name="Carlton J."/>
        </authorList>
    </citation>
    <scope>NUCLEOTIDE SEQUENCE</scope>
    <source>
        <strain evidence="1">G3</strain>
    </source>
</reference>
<dbReference type="VEuPathDB" id="TrichDB:TVAG_358560"/>
<evidence type="ECO:0000313" key="2">
    <source>
        <dbReference type="Proteomes" id="UP000001542"/>
    </source>
</evidence>
<dbReference type="EMBL" id="DS114450">
    <property type="protein sequence ID" value="EAX87450.1"/>
    <property type="molecule type" value="Genomic_DNA"/>
</dbReference>
<dbReference type="KEGG" id="tva:4745101"/>
<organism evidence="1 2">
    <name type="scientific">Trichomonas vaginalis (strain ATCC PRA-98 / G3)</name>
    <dbReference type="NCBI Taxonomy" id="412133"/>
    <lineage>
        <taxon>Eukaryota</taxon>
        <taxon>Metamonada</taxon>
        <taxon>Parabasalia</taxon>
        <taxon>Trichomonadida</taxon>
        <taxon>Trichomonadidae</taxon>
        <taxon>Trichomonas</taxon>
    </lineage>
</organism>
<dbReference type="InParanoid" id="A2G5W5"/>
<name>A2G5W5_TRIV3</name>
<dbReference type="OrthoDB" id="10679003at2759"/>
<dbReference type="AlphaFoldDB" id="A2G5W5"/>